<dbReference type="InterPro" id="IPR048846">
    <property type="entry name" value="PaaX-like_central"/>
</dbReference>
<dbReference type="AlphaFoldDB" id="A0A0G0YWH3"/>
<sequence length="193" mass="22534">MGKRKFKESFSFKLLKALAVGGSIVLASTNPYFGLKIGEAFKRELDRKKWGDFHREINRLKNKKRINVLQNSDGSFNVEITNLGKNLISRYNLDELTVKKPEQWDGFWRFCSFDIPGSKKQARQALLSKLKELDFVMAQKSLWTHPFECREELAVIAKAFEVEPYIHFFVAHDLDKDLLLRKKFTEKTGIFLK</sequence>
<protein>
    <submittedName>
        <fullName evidence="2">Transcriptional regulator, PaaX family protein</fullName>
    </submittedName>
</protein>
<evidence type="ECO:0000259" key="1">
    <source>
        <dbReference type="Pfam" id="PF20803"/>
    </source>
</evidence>
<accession>A0A0G0YWH3</accession>
<name>A0A0G0YWH3_9BACT</name>
<dbReference type="EMBL" id="LCBQ01000001">
    <property type="protein sequence ID" value="KKS14021.1"/>
    <property type="molecule type" value="Genomic_DNA"/>
</dbReference>
<gene>
    <name evidence="2" type="ORF">UU70_C0001G0010</name>
</gene>
<comment type="caution">
    <text evidence="2">The sequence shown here is derived from an EMBL/GenBank/DDBJ whole genome shotgun (WGS) entry which is preliminary data.</text>
</comment>
<dbReference type="Gene3D" id="3.30.70.2650">
    <property type="match status" value="1"/>
</dbReference>
<reference evidence="2 3" key="1">
    <citation type="journal article" date="2015" name="Nature">
        <title>rRNA introns, odd ribosomes, and small enigmatic genomes across a large radiation of phyla.</title>
        <authorList>
            <person name="Brown C.T."/>
            <person name="Hug L.A."/>
            <person name="Thomas B.C."/>
            <person name="Sharon I."/>
            <person name="Castelle C.J."/>
            <person name="Singh A."/>
            <person name="Wilkins M.J."/>
            <person name="Williams K.H."/>
            <person name="Banfield J.F."/>
        </authorList>
    </citation>
    <scope>NUCLEOTIDE SEQUENCE [LARGE SCALE GENOMIC DNA]</scope>
</reference>
<organism evidence="2 3">
    <name type="scientific">Candidatus Yanofskybacteria bacterium GW2011_GWA1_41_6</name>
    <dbReference type="NCBI Taxonomy" id="1619020"/>
    <lineage>
        <taxon>Bacteria</taxon>
        <taxon>Candidatus Yanofskyibacteriota</taxon>
    </lineage>
</organism>
<dbReference type="Pfam" id="PF20803">
    <property type="entry name" value="PaaX_M"/>
    <property type="match status" value="1"/>
</dbReference>
<evidence type="ECO:0000313" key="2">
    <source>
        <dbReference type="EMBL" id="KKS14021.1"/>
    </source>
</evidence>
<dbReference type="Proteomes" id="UP000034380">
    <property type="component" value="Unassembled WGS sequence"/>
</dbReference>
<evidence type="ECO:0000313" key="3">
    <source>
        <dbReference type="Proteomes" id="UP000034380"/>
    </source>
</evidence>
<feature type="domain" description="Transcriptional repressor PaaX-like central Cas2-like" evidence="1">
    <location>
        <begin position="102"/>
        <end position="174"/>
    </location>
</feature>
<proteinExistence type="predicted"/>